<dbReference type="InterPro" id="IPR011009">
    <property type="entry name" value="Kinase-like_dom_sf"/>
</dbReference>
<dbReference type="SMART" id="SM00220">
    <property type="entry name" value="S_TKc"/>
    <property type="match status" value="1"/>
</dbReference>
<feature type="domain" description="Protein kinase" evidence="11">
    <location>
        <begin position="76"/>
        <end position="364"/>
    </location>
</feature>
<organism evidence="12">
    <name type="scientific">viral metagenome</name>
    <dbReference type="NCBI Taxonomy" id="1070528"/>
    <lineage>
        <taxon>unclassified sequences</taxon>
        <taxon>metagenomes</taxon>
        <taxon>organismal metagenomes</taxon>
    </lineage>
</organism>
<name>A0A6C0IVH5_9ZZZZ</name>
<evidence type="ECO:0000256" key="3">
    <source>
        <dbReference type="ARBA" id="ARBA00022679"/>
    </source>
</evidence>
<dbReference type="SUPFAM" id="SSF56112">
    <property type="entry name" value="Protein kinase-like (PK-like)"/>
    <property type="match status" value="1"/>
</dbReference>
<evidence type="ECO:0000256" key="1">
    <source>
        <dbReference type="ARBA" id="ARBA00012513"/>
    </source>
</evidence>
<dbReference type="AlphaFoldDB" id="A0A6C0IVH5"/>
<keyword evidence="2" id="KW-0723">Serine/threonine-protein kinase</keyword>
<dbReference type="PANTHER" id="PTHR11042:SF160">
    <property type="entry name" value="EUKARYOTIC TRANSLATION INITIATION FACTOR 2-ALPHA KINASE 1"/>
    <property type="match status" value="1"/>
</dbReference>
<dbReference type="GO" id="GO:0005634">
    <property type="term" value="C:nucleus"/>
    <property type="evidence" value="ECO:0007669"/>
    <property type="project" value="TreeGrafter"/>
</dbReference>
<keyword evidence="6" id="KW-0067">ATP-binding</keyword>
<evidence type="ECO:0000256" key="5">
    <source>
        <dbReference type="ARBA" id="ARBA00022777"/>
    </source>
</evidence>
<evidence type="ECO:0000256" key="9">
    <source>
        <dbReference type="ARBA" id="ARBA00048659"/>
    </source>
</evidence>
<dbReference type="EC" id="2.7.11.1" evidence="1"/>
<evidence type="ECO:0000256" key="6">
    <source>
        <dbReference type="ARBA" id="ARBA00022840"/>
    </source>
</evidence>
<dbReference type="EMBL" id="MN740274">
    <property type="protein sequence ID" value="QHT97248.1"/>
    <property type="molecule type" value="Genomic_DNA"/>
</dbReference>
<sequence length="364" mass="42905">MSLITKKDLSKLIKTDTIDVSIFLLETLKNIYNIVENNKQLTANEKLLEISNIFNTICYPQIEENFNKPTTFTKRFTDIEIIKSGGFGIVYKARHYLDNKLYAIKRIPLFIDFEDKENISKILLNKLKEIRILANIQHKNIIDYKTSWIEPDNSVYNYCLEKEEFDLSFSNSDDEILVKSKNFIRFNIFYQMELMDCSLRDYMMTYNTNLNNKSVITIIKSILNALNYLHNLETPVIHMDIKPENILIKLNKDKTIKEIKLADFGLIKNINDNSIEEDGTYLYKSPERSKHIYNTSCDIYSLGIVIYELFNNWPTQMERIKMITMLKNNSEIIDDLKIVQKMISDDYMKRPTAKQLLDILEEII</sequence>
<dbReference type="Gene3D" id="1.10.510.10">
    <property type="entry name" value="Transferase(Phosphotransferase) domain 1"/>
    <property type="match status" value="1"/>
</dbReference>
<dbReference type="InterPro" id="IPR008271">
    <property type="entry name" value="Ser/Thr_kinase_AS"/>
</dbReference>
<proteinExistence type="inferred from homology"/>
<dbReference type="Gene3D" id="3.30.200.20">
    <property type="entry name" value="Phosphorylase Kinase, domain 1"/>
    <property type="match status" value="1"/>
</dbReference>
<evidence type="ECO:0000256" key="2">
    <source>
        <dbReference type="ARBA" id="ARBA00022527"/>
    </source>
</evidence>
<keyword evidence="4" id="KW-0547">Nucleotide-binding</keyword>
<keyword evidence="7" id="KW-0652">Protein synthesis inhibitor</keyword>
<evidence type="ECO:0000256" key="7">
    <source>
        <dbReference type="ARBA" id="ARBA00023193"/>
    </source>
</evidence>
<dbReference type="PANTHER" id="PTHR11042">
    <property type="entry name" value="EUKARYOTIC TRANSLATION INITIATION FACTOR 2-ALPHA KINASE EIF2-ALPHA KINASE -RELATED"/>
    <property type="match status" value="1"/>
</dbReference>
<dbReference type="InterPro" id="IPR050339">
    <property type="entry name" value="CC_SR_Kinase"/>
</dbReference>
<dbReference type="GO" id="GO:0005737">
    <property type="term" value="C:cytoplasm"/>
    <property type="evidence" value="ECO:0007669"/>
    <property type="project" value="TreeGrafter"/>
</dbReference>
<comment type="catalytic activity">
    <reaction evidence="9">
        <text>L-threonyl-[protein] + ATP = O-phospho-L-threonyl-[protein] + ADP + H(+)</text>
        <dbReference type="Rhea" id="RHEA:46608"/>
        <dbReference type="Rhea" id="RHEA-COMP:11060"/>
        <dbReference type="Rhea" id="RHEA-COMP:11605"/>
        <dbReference type="ChEBI" id="CHEBI:15378"/>
        <dbReference type="ChEBI" id="CHEBI:30013"/>
        <dbReference type="ChEBI" id="CHEBI:30616"/>
        <dbReference type="ChEBI" id="CHEBI:61977"/>
        <dbReference type="ChEBI" id="CHEBI:456216"/>
        <dbReference type="EC" id="2.7.11.1"/>
    </reaction>
    <physiologicalReaction direction="left-to-right" evidence="9">
        <dbReference type="Rhea" id="RHEA:46609"/>
    </physiologicalReaction>
</comment>
<dbReference type="GO" id="GO:0017148">
    <property type="term" value="P:negative regulation of translation"/>
    <property type="evidence" value="ECO:0007669"/>
    <property type="project" value="UniProtKB-KW"/>
</dbReference>
<dbReference type="PROSITE" id="PS00108">
    <property type="entry name" value="PROTEIN_KINASE_ST"/>
    <property type="match status" value="1"/>
</dbReference>
<evidence type="ECO:0000256" key="10">
    <source>
        <dbReference type="ARBA" id="ARBA00048977"/>
    </source>
</evidence>
<evidence type="ECO:0000259" key="11">
    <source>
        <dbReference type="PROSITE" id="PS50011"/>
    </source>
</evidence>
<keyword evidence="3" id="KW-0808">Transferase</keyword>
<dbReference type="PROSITE" id="PS50011">
    <property type="entry name" value="PROTEIN_KINASE_DOM"/>
    <property type="match status" value="1"/>
</dbReference>
<accession>A0A6C0IVH5</accession>
<keyword evidence="5" id="KW-0418">Kinase</keyword>
<dbReference type="GO" id="GO:0005524">
    <property type="term" value="F:ATP binding"/>
    <property type="evidence" value="ECO:0007669"/>
    <property type="project" value="UniProtKB-KW"/>
</dbReference>
<dbReference type="GO" id="GO:0004694">
    <property type="term" value="F:eukaryotic translation initiation factor 2alpha kinase activity"/>
    <property type="evidence" value="ECO:0007669"/>
    <property type="project" value="TreeGrafter"/>
</dbReference>
<evidence type="ECO:0000313" key="12">
    <source>
        <dbReference type="EMBL" id="QHT97248.1"/>
    </source>
</evidence>
<protein>
    <recommendedName>
        <fullName evidence="1">non-specific serine/threonine protein kinase</fullName>
        <ecNumber evidence="1">2.7.11.1</ecNumber>
    </recommendedName>
</protein>
<comment type="catalytic activity">
    <reaction evidence="10">
        <text>L-seryl-[protein] + ATP = O-phospho-L-seryl-[protein] + ADP + H(+)</text>
        <dbReference type="Rhea" id="RHEA:17989"/>
        <dbReference type="Rhea" id="RHEA-COMP:9863"/>
        <dbReference type="Rhea" id="RHEA-COMP:11604"/>
        <dbReference type="ChEBI" id="CHEBI:15378"/>
        <dbReference type="ChEBI" id="CHEBI:29999"/>
        <dbReference type="ChEBI" id="CHEBI:30616"/>
        <dbReference type="ChEBI" id="CHEBI:83421"/>
        <dbReference type="ChEBI" id="CHEBI:456216"/>
        <dbReference type="EC" id="2.7.11.1"/>
    </reaction>
    <physiologicalReaction direction="left-to-right" evidence="10">
        <dbReference type="Rhea" id="RHEA:17990"/>
    </physiologicalReaction>
</comment>
<dbReference type="Pfam" id="PF00069">
    <property type="entry name" value="Pkinase"/>
    <property type="match status" value="1"/>
</dbReference>
<evidence type="ECO:0000256" key="4">
    <source>
        <dbReference type="ARBA" id="ARBA00022741"/>
    </source>
</evidence>
<dbReference type="InterPro" id="IPR000719">
    <property type="entry name" value="Prot_kinase_dom"/>
</dbReference>
<comment type="similarity">
    <text evidence="8">Belongs to the protein kinase superfamily. Ser/Thr protein kinase family. GCN2 subfamily.</text>
</comment>
<evidence type="ECO:0000256" key="8">
    <source>
        <dbReference type="ARBA" id="ARBA00037982"/>
    </source>
</evidence>
<reference evidence="12" key="1">
    <citation type="journal article" date="2020" name="Nature">
        <title>Giant virus diversity and host interactions through global metagenomics.</title>
        <authorList>
            <person name="Schulz F."/>
            <person name="Roux S."/>
            <person name="Paez-Espino D."/>
            <person name="Jungbluth S."/>
            <person name="Walsh D.A."/>
            <person name="Denef V.J."/>
            <person name="McMahon K.D."/>
            <person name="Konstantinidis K.T."/>
            <person name="Eloe-Fadrosh E.A."/>
            <person name="Kyrpides N.C."/>
            <person name="Woyke T."/>
        </authorList>
    </citation>
    <scope>NUCLEOTIDE SEQUENCE</scope>
    <source>
        <strain evidence="12">GVMAG-M-3300025138-11</strain>
    </source>
</reference>